<evidence type="ECO:0000313" key="2">
    <source>
        <dbReference type="Proteomes" id="UP000886520"/>
    </source>
</evidence>
<name>A0A9D4Z4Y2_ADICA</name>
<organism evidence="1 2">
    <name type="scientific">Adiantum capillus-veneris</name>
    <name type="common">Maidenhair fern</name>
    <dbReference type="NCBI Taxonomy" id="13818"/>
    <lineage>
        <taxon>Eukaryota</taxon>
        <taxon>Viridiplantae</taxon>
        <taxon>Streptophyta</taxon>
        <taxon>Embryophyta</taxon>
        <taxon>Tracheophyta</taxon>
        <taxon>Polypodiopsida</taxon>
        <taxon>Polypodiidae</taxon>
        <taxon>Polypodiales</taxon>
        <taxon>Pteridineae</taxon>
        <taxon>Pteridaceae</taxon>
        <taxon>Vittarioideae</taxon>
        <taxon>Adiantum</taxon>
    </lineage>
</organism>
<gene>
    <name evidence="1" type="ORF">GOP47_0023954</name>
</gene>
<sequence>MHGVVYQEVFQFGEEVKCFHAKDIITLVAYCQGLGFGFGFGWNAHAPNIRESFPLKMPAETGKASLVLFEISGEGIQARDSGVHGEDAGTNVRS</sequence>
<reference evidence="1" key="1">
    <citation type="submission" date="2021-01" db="EMBL/GenBank/DDBJ databases">
        <title>Adiantum capillus-veneris genome.</title>
        <authorList>
            <person name="Fang Y."/>
            <person name="Liao Q."/>
        </authorList>
    </citation>
    <scope>NUCLEOTIDE SEQUENCE</scope>
    <source>
        <strain evidence="1">H3</strain>
        <tissue evidence="1">Leaf</tissue>
    </source>
</reference>
<dbReference type="Proteomes" id="UP000886520">
    <property type="component" value="Chromosome 23"/>
</dbReference>
<accession>A0A9D4Z4Y2</accession>
<evidence type="ECO:0000313" key="1">
    <source>
        <dbReference type="EMBL" id="KAI5061449.1"/>
    </source>
</evidence>
<protein>
    <submittedName>
        <fullName evidence="1">Uncharacterized protein</fullName>
    </submittedName>
</protein>
<dbReference type="AlphaFoldDB" id="A0A9D4Z4Y2"/>
<proteinExistence type="predicted"/>
<keyword evidence="2" id="KW-1185">Reference proteome</keyword>
<comment type="caution">
    <text evidence="1">The sequence shown here is derived from an EMBL/GenBank/DDBJ whole genome shotgun (WGS) entry which is preliminary data.</text>
</comment>
<dbReference type="EMBL" id="JABFUD020000023">
    <property type="protein sequence ID" value="KAI5061449.1"/>
    <property type="molecule type" value="Genomic_DNA"/>
</dbReference>